<comment type="caution">
    <text evidence="4">The sequence shown here is derived from an EMBL/GenBank/DDBJ whole genome shotgun (WGS) entry which is preliminary data.</text>
</comment>
<dbReference type="CDD" id="cd02440">
    <property type="entry name" value="AdoMet_MTases"/>
    <property type="match status" value="1"/>
</dbReference>
<dbReference type="InterPro" id="IPR029063">
    <property type="entry name" value="SAM-dependent_MTases_sf"/>
</dbReference>
<dbReference type="InterPro" id="IPR041698">
    <property type="entry name" value="Methyltransf_25"/>
</dbReference>
<protein>
    <recommendedName>
        <fullName evidence="6">Methyltransferase domain-containing protein</fullName>
    </recommendedName>
</protein>
<evidence type="ECO:0008006" key="6">
    <source>
        <dbReference type="Google" id="ProtNLM"/>
    </source>
</evidence>
<dbReference type="Gene3D" id="3.40.50.150">
    <property type="entry name" value="Vaccinia Virus protein VP39"/>
    <property type="match status" value="1"/>
</dbReference>
<reference evidence="4" key="2">
    <citation type="submission" date="2020-09" db="EMBL/GenBank/DDBJ databases">
        <authorList>
            <person name="Sun Q."/>
            <person name="Ohkuma M."/>
        </authorList>
    </citation>
    <scope>NUCLEOTIDE SEQUENCE</scope>
    <source>
        <strain evidence="4">JCM 4122</strain>
    </source>
</reference>
<keyword evidence="5" id="KW-1185">Reference proteome</keyword>
<dbReference type="Proteomes" id="UP000632849">
    <property type="component" value="Unassembled WGS sequence"/>
</dbReference>
<feature type="domain" description="Methyltransferase" evidence="3">
    <location>
        <begin position="55"/>
        <end position="153"/>
    </location>
</feature>
<sequence length="348" mass="36350">MGKRNVTDDGQGPAEARRAHGQDTCAAHPGTDGGRPSAPAAHAAAVFRAAGARDVLELGSGHGRDALYFAREGFAVRATCFSATGPERLRAAAVRQGVDGRVTAEAYDVRDPLPLPDDSVDAVFAHMPPATALSTGEIRALAGEVRRVLRPGGTFVHTVRHTGDAHGGGGIPHGGDSREHGGSAARFLPRDLADALAEGWTLDEVHAFEEGDPPRRLWRVTQSLPPVAAAPDITVDGTGLLCVTLLLRLRKQIDDAAPGTVVHVVATDPAAPLDLPAWCHMTGHDYLGPVPGERPVYALRLTAGAVATRPDAPWHPAGPQEAADGPRETPRRPGPRRSGAPSGTVPDR</sequence>
<feature type="region of interest" description="Disordered" evidence="1">
    <location>
        <begin position="308"/>
        <end position="348"/>
    </location>
</feature>
<gene>
    <name evidence="4" type="ORF">GCM10017667_44810</name>
</gene>
<dbReference type="InterPro" id="IPR036868">
    <property type="entry name" value="TusA-like_sf"/>
</dbReference>
<dbReference type="Pfam" id="PF13649">
    <property type="entry name" value="Methyltransf_25"/>
    <property type="match status" value="1"/>
</dbReference>
<feature type="region of interest" description="Disordered" evidence="1">
    <location>
        <begin position="1"/>
        <end position="40"/>
    </location>
</feature>
<reference evidence="4" key="1">
    <citation type="journal article" date="2014" name="Int. J. Syst. Evol. Microbiol.">
        <title>Complete genome sequence of Corynebacterium casei LMG S-19264T (=DSM 44701T), isolated from a smear-ripened cheese.</title>
        <authorList>
            <consortium name="US DOE Joint Genome Institute (JGI-PGF)"/>
            <person name="Walter F."/>
            <person name="Albersmeier A."/>
            <person name="Kalinowski J."/>
            <person name="Ruckert C."/>
        </authorList>
    </citation>
    <scope>NUCLEOTIDE SEQUENCE</scope>
    <source>
        <strain evidence="4">JCM 4122</strain>
    </source>
</reference>
<evidence type="ECO:0000256" key="1">
    <source>
        <dbReference type="SAM" id="MobiDB-lite"/>
    </source>
</evidence>
<feature type="region of interest" description="Disordered" evidence="1">
    <location>
        <begin position="161"/>
        <end position="183"/>
    </location>
</feature>
<evidence type="ECO:0000313" key="5">
    <source>
        <dbReference type="Proteomes" id="UP000632849"/>
    </source>
</evidence>
<dbReference type="CDD" id="cd00291">
    <property type="entry name" value="SirA_YedF_YeeD"/>
    <property type="match status" value="1"/>
</dbReference>
<dbReference type="SUPFAM" id="SSF53335">
    <property type="entry name" value="S-adenosyl-L-methionine-dependent methyltransferases"/>
    <property type="match status" value="1"/>
</dbReference>
<dbReference type="SUPFAM" id="SSF64307">
    <property type="entry name" value="SirA-like"/>
    <property type="match status" value="1"/>
</dbReference>
<evidence type="ECO:0000259" key="2">
    <source>
        <dbReference type="Pfam" id="PF01206"/>
    </source>
</evidence>
<dbReference type="EMBL" id="BNBE01000002">
    <property type="protein sequence ID" value="GHG08038.1"/>
    <property type="molecule type" value="Genomic_DNA"/>
</dbReference>
<dbReference type="InterPro" id="IPR001455">
    <property type="entry name" value="TusA-like"/>
</dbReference>
<proteinExistence type="predicted"/>
<feature type="domain" description="UPF0033" evidence="2">
    <location>
        <begin position="233"/>
        <end position="290"/>
    </location>
</feature>
<dbReference type="AlphaFoldDB" id="A0A919EPD3"/>
<dbReference type="Gene3D" id="3.30.110.40">
    <property type="entry name" value="TusA-like domain"/>
    <property type="match status" value="1"/>
</dbReference>
<evidence type="ECO:0000313" key="4">
    <source>
        <dbReference type="EMBL" id="GHG08038.1"/>
    </source>
</evidence>
<dbReference type="Pfam" id="PF01206">
    <property type="entry name" value="TusA"/>
    <property type="match status" value="1"/>
</dbReference>
<evidence type="ECO:0000259" key="3">
    <source>
        <dbReference type="Pfam" id="PF13649"/>
    </source>
</evidence>
<organism evidence="4 5">
    <name type="scientific">Streptomyces filamentosus</name>
    <name type="common">Streptomyces roseosporus</name>
    <dbReference type="NCBI Taxonomy" id="67294"/>
    <lineage>
        <taxon>Bacteria</taxon>
        <taxon>Bacillati</taxon>
        <taxon>Actinomycetota</taxon>
        <taxon>Actinomycetes</taxon>
        <taxon>Kitasatosporales</taxon>
        <taxon>Streptomycetaceae</taxon>
        <taxon>Streptomyces</taxon>
    </lineage>
</organism>
<accession>A0A919EPD3</accession>
<dbReference type="GO" id="GO:0008168">
    <property type="term" value="F:methyltransferase activity"/>
    <property type="evidence" value="ECO:0007669"/>
    <property type="project" value="UniProtKB-ARBA"/>
</dbReference>
<feature type="compositionally biased region" description="Low complexity" evidence="1">
    <location>
        <begin position="336"/>
        <end position="348"/>
    </location>
</feature>
<name>A0A919EPD3_STRFL</name>